<dbReference type="Gene3D" id="3.40.50.410">
    <property type="entry name" value="von Willebrand factor, type A domain"/>
    <property type="match status" value="1"/>
</dbReference>
<reference evidence="2 3" key="1">
    <citation type="submission" date="2016-11" db="EMBL/GenBank/DDBJ databases">
        <authorList>
            <person name="Jaros S."/>
            <person name="Januszkiewicz K."/>
            <person name="Wedrychowicz H."/>
        </authorList>
    </citation>
    <scope>NUCLEOTIDE SEQUENCE [LARGE SCALE GENOMIC DNA]</scope>
    <source>
        <strain evidence="2 3">DSM 24574</strain>
    </source>
</reference>
<protein>
    <recommendedName>
        <fullName evidence="1">DUF58 domain-containing protein</fullName>
    </recommendedName>
</protein>
<dbReference type="PANTHER" id="PTHR33608">
    <property type="entry name" value="BLL2464 PROTEIN"/>
    <property type="match status" value="1"/>
</dbReference>
<dbReference type="InterPro" id="IPR036465">
    <property type="entry name" value="vWFA_dom_sf"/>
</dbReference>
<dbReference type="PANTHER" id="PTHR33608:SF7">
    <property type="entry name" value="DUF58 DOMAIN-CONTAINING PROTEIN"/>
    <property type="match status" value="1"/>
</dbReference>
<keyword evidence="3" id="KW-1185">Reference proteome</keyword>
<dbReference type="EMBL" id="FQWQ01000003">
    <property type="protein sequence ID" value="SHH59671.1"/>
    <property type="molecule type" value="Genomic_DNA"/>
</dbReference>
<evidence type="ECO:0000259" key="1">
    <source>
        <dbReference type="Pfam" id="PF01882"/>
    </source>
</evidence>
<dbReference type="SUPFAM" id="SSF53300">
    <property type="entry name" value="vWA-like"/>
    <property type="match status" value="1"/>
</dbReference>
<dbReference type="InterPro" id="IPR002881">
    <property type="entry name" value="DUF58"/>
</dbReference>
<proteinExistence type="predicted"/>
<dbReference type="STRING" id="947013.SAMN04488109_4544"/>
<dbReference type="Proteomes" id="UP000184212">
    <property type="component" value="Unassembled WGS sequence"/>
</dbReference>
<accession>A0A1M5U9U0</accession>
<organism evidence="2 3">
    <name type="scientific">Chryseolinea serpens</name>
    <dbReference type="NCBI Taxonomy" id="947013"/>
    <lineage>
        <taxon>Bacteria</taxon>
        <taxon>Pseudomonadati</taxon>
        <taxon>Bacteroidota</taxon>
        <taxon>Cytophagia</taxon>
        <taxon>Cytophagales</taxon>
        <taxon>Fulvivirgaceae</taxon>
        <taxon>Chryseolinea</taxon>
    </lineage>
</organism>
<dbReference type="Pfam" id="PF01882">
    <property type="entry name" value="DUF58"/>
    <property type="match status" value="1"/>
</dbReference>
<name>A0A1M5U9U0_9BACT</name>
<feature type="domain" description="DUF58" evidence="1">
    <location>
        <begin position="49"/>
        <end position="250"/>
    </location>
</feature>
<evidence type="ECO:0000313" key="2">
    <source>
        <dbReference type="EMBL" id="SHH59671.1"/>
    </source>
</evidence>
<dbReference type="AlphaFoldDB" id="A0A1M5U9U0"/>
<dbReference type="RefSeq" id="WP_073138514.1">
    <property type="nucleotide sequence ID" value="NZ_FQWQ01000003.1"/>
</dbReference>
<evidence type="ECO:0000313" key="3">
    <source>
        <dbReference type="Proteomes" id="UP000184212"/>
    </source>
</evidence>
<gene>
    <name evidence="2" type="ORF">SAMN04488109_4544</name>
</gene>
<sequence>MNPQIKDLLKPEILNTVNGLELVARIIVEGFMSGSNKSQAVGAGQEFSQYRSYEPGDDLRQLDWKMYARSERYYIKQAEIETNITVKFIIDASHSMAYTEAGVSKLQYTNVLAAALAYLCRKQSDTFGLYTVNNKILNTVQPRFEQQQFIRFINALIHIKSEGTWKKDNGLEQLFDHHGKELIIFFTDLYDDGEDLLHFISRLKTPRNEVIVFHLMGHHEMELDQEGSFTFEDLETRAQVKVDTAQQQEQYTARIKEWIRRSRMWMLEKHISYQLVSMGDPFEKTLRDFLKVRKSMIR</sequence>